<dbReference type="InterPro" id="IPR032710">
    <property type="entry name" value="NTF2-like_dom_sf"/>
</dbReference>
<evidence type="ECO:0000313" key="2">
    <source>
        <dbReference type="Proteomes" id="UP000177506"/>
    </source>
</evidence>
<dbReference type="Proteomes" id="UP000177506">
    <property type="component" value="Unassembled WGS sequence"/>
</dbReference>
<organism evidence="1 2">
    <name type="scientific">Hymenobacter coccineus</name>
    <dbReference type="NCBI Taxonomy" id="1908235"/>
    <lineage>
        <taxon>Bacteria</taxon>
        <taxon>Pseudomonadati</taxon>
        <taxon>Bacteroidota</taxon>
        <taxon>Cytophagia</taxon>
        <taxon>Cytophagales</taxon>
        <taxon>Hymenobacteraceae</taxon>
        <taxon>Hymenobacter</taxon>
    </lineage>
</organism>
<dbReference type="RefSeq" id="WP_070746879.1">
    <property type="nucleotide sequence ID" value="NZ_MDZA01000437.1"/>
</dbReference>
<gene>
    <name evidence="1" type="ORF">BEN49_02860</name>
</gene>
<proteinExistence type="predicted"/>
<dbReference type="SUPFAM" id="SSF54427">
    <property type="entry name" value="NTF2-like"/>
    <property type="match status" value="1"/>
</dbReference>
<dbReference type="Pfam" id="PF07366">
    <property type="entry name" value="SnoaL"/>
    <property type="match status" value="1"/>
</dbReference>
<comment type="caution">
    <text evidence="1">The sequence shown here is derived from an EMBL/GenBank/DDBJ whole genome shotgun (WGS) entry which is preliminary data.</text>
</comment>
<dbReference type="InterPro" id="IPR009959">
    <property type="entry name" value="Cyclase_SnoaL-like"/>
</dbReference>
<dbReference type="OrthoDB" id="4774596at2"/>
<accession>A0A1G1SU01</accession>
<dbReference type="EMBL" id="MDZA01000437">
    <property type="protein sequence ID" value="OGX82107.1"/>
    <property type="molecule type" value="Genomic_DNA"/>
</dbReference>
<dbReference type="AlphaFoldDB" id="A0A1G1SU01"/>
<evidence type="ECO:0000313" key="1">
    <source>
        <dbReference type="EMBL" id="OGX82107.1"/>
    </source>
</evidence>
<dbReference type="GO" id="GO:0030638">
    <property type="term" value="P:polyketide metabolic process"/>
    <property type="evidence" value="ECO:0007669"/>
    <property type="project" value="InterPro"/>
</dbReference>
<name>A0A1G1SU01_9BACT</name>
<sequence length="147" mass="16196">MDATSSLPPLSAAELQAVRSLYQAFSDNNPALVDQAVSPTWQDIPLGPGQQPGPDGIKPIIAQFRRAFPDLTIVIHEIMGSAGRAAVRAEIRGTHQGEWFGIAATNRPVRLPLHEFHHLENGRITHTWHLEDWFGMFHQIGALPPSL</sequence>
<protein>
    <submittedName>
        <fullName evidence="1">Ester cyclase</fullName>
    </submittedName>
</protein>
<dbReference type="Gene3D" id="3.10.450.50">
    <property type="match status" value="1"/>
</dbReference>
<dbReference type="PANTHER" id="PTHR38436:SF1">
    <property type="entry name" value="ESTER CYCLASE"/>
    <property type="match status" value="1"/>
</dbReference>
<keyword evidence="2" id="KW-1185">Reference proteome</keyword>
<dbReference type="PANTHER" id="PTHR38436">
    <property type="entry name" value="POLYKETIDE CYCLASE SNOAL-LIKE DOMAIN"/>
    <property type="match status" value="1"/>
</dbReference>
<reference evidence="1 2" key="1">
    <citation type="submission" date="2016-08" db="EMBL/GenBank/DDBJ databases">
        <title>Hymenobacter coccineus sp. nov., Hymenobacter lapidarius sp. nov. and Hymenobacter glacialis sp. nov., isolated from Antarctic soil.</title>
        <authorList>
            <person name="Sedlacek I."/>
            <person name="Kralova S."/>
            <person name="Kyrova K."/>
            <person name="Maslanova I."/>
            <person name="Stankova E."/>
            <person name="Vrbovska V."/>
            <person name="Nemec M."/>
            <person name="Bartak M."/>
            <person name="Svec P."/>
            <person name="Busse H.-J."/>
            <person name="Pantucek R."/>
        </authorList>
    </citation>
    <scope>NUCLEOTIDE SEQUENCE [LARGE SCALE GENOMIC DNA]</scope>
    <source>
        <strain evidence="1 2">CCM 8649</strain>
    </source>
</reference>